<proteinExistence type="predicted"/>
<organism evidence="3 4">
    <name type="scientific">Lacticaseibacillus jixianensis</name>
    <dbReference type="NCBI Taxonomy" id="2486012"/>
    <lineage>
        <taxon>Bacteria</taxon>
        <taxon>Bacillati</taxon>
        <taxon>Bacillota</taxon>
        <taxon>Bacilli</taxon>
        <taxon>Lactobacillales</taxon>
        <taxon>Lactobacillaceae</taxon>
        <taxon>Lacticaseibacillus</taxon>
    </lineage>
</organism>
<dbReference type="InterPro" id="IPR032675">
    <property type="entry name" value="LRR_dom_sf"/>
</dbReference>
<dbReference type="Gene3D" id="3.80.10.10">
    <property type="entry name" value="Ribonuclease Inhibitor"/>
    <property type="match status" value="1"/>
</dbReference>
<name>A0ABW4BCR9_9LACO</name>
<dbReference type="Pfam" id="PF03382">
    <property type="entry name" value="DUF285"/>
    <property type="match status" value="2"/>
</dbReference>
<dbReference type="SUPFAM" id="SSF52058">
    <property type="entry name" value="L domain-like"/>
    <property type="match status" value="1"/>
</dbReference>
<keyword evidence="1" id="KW-0732">Signal</keyword>
<comment type="caution">
    <text evidence="3">The sequence shown here is derived from an EMBL/GenBank/DDBJ whole genome shotgun (WGS) entry which is preliminary data.</text>
</comment>
<sequence length="948" mass="101226">MRQTNAQPHKKLYKKGKRWLVMLMAGILLTGGPVSAISVMPAVPVLALTMHSGTDGDSRWELSDRGILTIGPGTLASRSSASASVSTSPWLQYKNQITTINITGKVTLNPISRALFAGLPNLTAINGLDNLDFTGVTDASGLFYKDSSLENLKFSGKFTNATKLTNLFGNMTSLKTLDLTNMTTGTAPAANQLQDALAGDAALTDITFGGQVYTNPTSPLALPTGSGTWFDSAETPAQATTYQHTQAQGSATQQFIRSMLNATYVDENNHPLFTDGIYPGSTTYTERNPWQTPALANHIFTIQNSDPMTAFTPATVPVTNQQNIVVKMTSVAKTGIMGTVPWYLTDDQTIHLGSGTLPEMQTGTPSPFADISGATQSIVLDGKVKAPVNASGLFSGMVELQSIQGLDRLDTSATTNMSAMFSMLMKLSSGLEGITRWDTSKVTDMSQMFYGLNFTNSSNLIANLDLSGWDTQKVKSFAHMFEANQLTSITFGPNFKTTSQTDPIKGVQLFYPNPDKTKPAPPKWYRLPFKGADDPLFTTFNGDGPATYVKGTPASADMSYLLPDDTPAMIWKIWGAAGSPQSYTPLDPWSIDYITRFPYIYVDGSGQYQAKNPDPVSFTLASDKSDDRTFHVMKVQAKGIIGTGVSAVRWYLDMKNVLHILGGTLANADGATANPWTTAKTDQNQKVGDVATSIVVDAPTALGSNAAYLFADLPNVKTITGLDKVDTAAATDMTGMFKKDPVLTGVNMGTWDTGKLTDPNSLKTMFDGDGALSSVTFSKTFTKTPVALPAKTENIWLRRSDGLALTNNQFTGPEASAGTYEPTPATYSVALTDVDTGETVKTIPGKPISGTDIGTPIDLEQLLTDTPDYTPADNTGPAFIGNQFTVKDGVATQTIPVKVQQVAQVGGPDQFPNAGRDSRLLLLAAGTTIALAGLVGMIIITSKPKKRS</sequence>
<evidence type="ECO:0000256" key="2">
    <source>
        <dbReference type="SAM" id="Phobius"/>
    </source>
</evidence>
<dbReference type="Pfam" id="PF19258">
    <property type="entry name" value="KxYKxGKxW_sig"/>
    <property type="match status" value="1"/>
</dbReference>
<dbReference type="Proteomes" id="UP001597249">
    <property type="component" value="Unassembled WGS sequence"/>
</dbReference>
<dbReference type="RefSeq" id="WP_125586933.1">
    <property type="nucleotide sequence ID" value="NZ_JBHTMO010000039.1"/>
</dbReference>
<evidence type="ECO:0000313" key="3">
    <source>
        <dbReference type="EMBL" id="MFD1394075.1"/>
    </source>
</evidence>
<reference evidence="4" key="1">
    <citation type="journal article" date="2019" name="Int. J. Syst. Evol. Microbiol.">
        <title>The Global Catalogue of Microorganisms (GCM) 10K type strain sequencing project: providing services to taxonomists for standard genome sequencing and annotation.</title>
        <authorList>
            <consortium name="The Broad Institute Genomics Platform"/>
            <consortium name="The Broad Institute Genome Sequencing Center for Infectious Disease"/>
            <person name="Wu L."/>
            <person name="Ma J."/>
        </authorList>
    </citation>
    <scope>NUCLEOTIDE SEQUENCE [LARGE SCALE GENOMIC DNA]</scope>
    <source>
        <strain evidence="4">CCM 8911</strain>
    </source>
</reference>
<gene>
    <name evidence="3" type="ORF">ACFQ3L_10905</name>
</gene>
<dbReference type="InterPro" id="IPR005046">
    <property type="entry name" value="DUF285"/>
</dbReference>
<dbReference type="EMBL" id="JBHTMO010000039">
    <property type="protein sequence ID" value="MFD1394075.1"/>
    <property type="molecule type" value="Genomic_DNA"/>
</dbReference>
<dbReference type="NCBIfam" id="TIGR02167">
    <property type="entry name" value="Liste_lipo_26"/>
    <property type="match status" value="1"/>
</dbReference>
<evidence type="ECO:0000256" key="1">
    <source>
        <dbReference type="ARBA" id="ARBA00022729"/>
    </source>
</evidence>
<keyword evidence="4" id="KW-1185">Reference proteome</keyword>
<protein>
    <submittedName>
        <fullName evidence="3">BspA family leucine-rich repeat surface protein</fullName>
    </submittedName>
</protein>
<evidence type="ECO:0000313" key="4">
    <source>
        <dbReference type="Proteomes" id="UP001597249"/>
    </source>
</evidence>
<accession>A0ABW4BCR9</accession>
<keyword evidence="2" id="KW-1133">Transmembrane helix</keyword>
<dbReference type="NCBIfam" id="TIGR03715">
    <property type="entry name" value="KxYKxGKxW"/>
    <property type="match status" value="1"/>
</dbReference>
<feature type="transmembrane region" description="Helical" evidence="2">
    <location>
        <begin position="920"/>
        <end position="940"/>
    </location>
</feature>
<keyword evidence="2" id="KW-0472">Membrane</keyword>
<dbReference type="InterPro" id="IPR022263">
    <property type="entry name" value="KxYKxGKxW"/>
</dbReference>
<dbReference type="InterPro" id="IPR011889">
    <property type="entry name" value="Liste_lipo_26"/>
</dbReference>
<keyword evidence="2" id="KW-0812">Transmembrane</keyword>